<feature type="domain" description="DUF1206" evidence="2">
    <location>
        <begin position="99"/>
        <end position="165"/>
    </location>
</feature>
<evidence type="ECO:0000259" key="2">
    <source>
        <dbReference type="Pfam" id="PF06724"/>
    </source>
</evidence>
<dbReference type="InterPro" id="IPR009597">
    <property type="entry name" value="DUF1206"/>
</dbReference>
<dbReference type="RefSeq" id="WP_255063978.1">
    <property type="nucleotide sequence ID" value="NZ_JANDBD010000014.1"/>
</dbReference>
<feature type="transmembrane region" description="Helical" evidence="1">
    <location>
        <begin position="97"/>
        <end position="118"/>
    </location>
</feature>
<dbReference type="EMBL" id="JANDBD010000014">
    <property type="protein sequence ID" value="MCP9276113.1"/>
    <property type="molecule type" value="Genomic_DNA"/>
</dbReference>
<evidence type="ECO:0000313" key="3">
    <source>
        <dbReference type="EMBL" id="MCP9276113.1"/>
    </source>
</evidence>
<dbReference type="Proteomes" id="UP001651690">
    <property type="component" value="Unassembled WGS sequence"/>
</dbReference>
<feature type="transmembrane region" description="Helical" evidence="1">
    <location>
        <begin position="188"/>
        <end position="209"/>
    </location>
</feature>
<organism evidence="3 4">
    <name type="scientific">Mycolicibacterium arenosum</name>
    <dbReference type="NCBI Taxonomy" id="2952157"/>
    <lineage>
        <taxon>Bacteria</taxon>
        <taxon>Bacillati</taxon>
        <taxon>Actinomycetota</taxon>
        <taxon>Actinomycetes</taxon>
        <taxon>Mycobacteriales</taxon>
        <taxon>Mycobacteriaceae</taxon>
        <taxon>Mycolicibacterium</taxon>
    </lineage>
</organism>
<feature type="transmembrane region" description="Helical" evidence="1">
    <location>
        <begin position="229"/>
        <end position="250"/>
    </location>
</feature>
<keyword evidence="1" id="KW-0812">Transmembrane</keyword>
<evidence type="ECO:0000313" key="4">
    <source>
        <dbReference type="Proteomes" id="UP001651690"/>
    </source>
</evidence>
<keyword evidence="4" id="KW-1185">Reference proteome</keyword>
<name>A0ABT1MAC2_9MYCO</name>
<sequence>MVDTRSAATSARDNSWFERVARFGFAASGVLHILLAWIVLRLAFGLGGSADQSGALATLSAQTGGTAMLWVAAVALAALGLWHGVEAVVEHDLKDRGKAAAVAVVHLALAFSAAKFALGSGQSSGQQNAGLSAKMMQSGWGSAVLIVVALVIIGVGGYHVYKGATKRFLKDLDSGGGSVITPLGIAGYVAKGLVLIGAGLLVIVATLSSDPAKASGVDAAIKTLGSMPFGKILLVLAAIGIAAYGAFNIVRSRHEDMKS</sequence>
<feature type="domain" description="DUF1206" evidence="2">
    <location>
        <begin position="23"/>
        <end position="88"/>
    </location>
</feature>
<gene>
    <name evidence="3" type="ORF">NM203_28400</name>
</gene>
<keyword evidence="1" id="KW-1133">Transmembrane helix</keyword>
<protein>
    <submittedName>
        <fullName evidence="3">DUF1206 domain-containing protein</fullName>
    </submittedName>
</protein>
<comment type="caution">
    <text evidence="3">The sequence shown here is derived from an EMBL/GenBank/DDBJ whole genome shotgun (WGS) entry which is preliminary data.</text>
</comment>
<reference evidence="3 4" key="1">
    <citation type="submission" date="2022-06" db="EMBL/GenBank/DDBJ databases">
        <title>Mycolicibacterium sp. CAU 1645 isolated from seawater.</title>
        <authorList>
            <person name="Kim W."/>
        </authorList>
    </citation>
    <scope>NUCLEOTIDE SEQUENCE [LARGE SCALE GENOMIC DNA]</scope>
    <source>
        <strain evidence="3 4">CAU 1645</strain>
    </source>
</reference>
<dbReference type="Pfam" id="PF06724">
    <property type="entry name" value="DUF1206"/>
    <property type="match status" value="3"/>
</dbReference>
<feature type="transmembrane region" description="Helical" evidence="1">
    <location>
        <begin position="20"/>
        <end position="44"/>
    </location>
</feature>
<keyword evidence="1" id="KW-0472">Membrane</keyword>
<accession>A0ABT1MAC2</accession>
<feature type="domain" description="DUF1206" evidence="2">
    <location>
        <begin position="186"/>
        <end position="253"/>
    </location>
</feature>
<evidence type="ECO:0000256" key="1">
    <source>
        <dbReference type="SAM" id="Phobius"/>
    </source>
</evidence>
<proteinExistence type="predicted"/>
<feature type="transmembrane region" description="Helical" evidence="1">
    <location>
        <begin position="138"/>
        <end position="161"/>
    </location>
</feature>
<feature type="transmembrane region" description="Helical" evidence="1">
    <location>
        <begin position="64"/>
        <end position="85"/>
    </location>
</feature>